<reference evidence="3" key="1">
    <citation type="submission" date="2016-06" db="EMBL/GenBank/DDBJ databases">
        <authorList>
            <person name="Petersen J."/>
            <person name="Sayavedra L."/>
        </authorList>
    </citation>
    <scope>NUCLEOTIDE SEQUENCE [LARGE SCALE GENOMIC DNA]</scope>
    <source>
        <strain evidence="3">BazSymB</strain>
    </source>
</reference>
<dbReference type="AlphaFoldDB" id="A0A1H6L7V4"/>
<sequence length="52" mass="6056">MNSYILDTNICIYIINQSPQNVLKKFHELDYRQISISIITYGELFYGISKGP</sequence>
<dbReference type="Gene3D" id="3.40.50.1010">
    <property type="entry name" value="5'-nuclease"/>
    <property type="match status" value="1"/>
</dbReference>
<evidence type="ECO:0000313" key="3">
    <source>
        <dbReference type="Proteomes" id="UP000198559"/>
    </source>
</evidence>
<dbReference type="RefSeq" id="WP_202776121.1">
    <property type="nucleotide sequence ID" value="NZ_CAESAP020000261.1"/>
</dbReference>
<feature type="domain" description="PIN" evidence="1">
    <location>
        <begin position="4"/>
        <end position="50"/>
    </location>
</feature>
<dbReference type="SUPFAM" id="SSF88723">
    <property type="entry name" value="PIN domain-like"/>
    <property type="match status" value="1"/>
</dbReference>
<evidence type="ECO:0000259" key="1">
    <source>
        <dbReference type="Pfam" id="PF01850"/>
    </source>
</evidence>
<name>A0A1H6L7V4_9GAMM</name>
<proteinExistence type="predicted"/>
<organism evidence="2 3">
    <name type="scientific">Bathymodiolus azoricus thioautotrophic gill symbiont</name>
    <dbReference type="NCBI Taxonomy" id="235205"/>
    <lineage>
        <taxon>Bacteria</taxon>
        <taxon>Pseudomonadati</taxon>
        <taxon>Pseudomonadota</taxon>
        <taxon>Gammaproteobacteria</taxon>
        <taxon>sulfur-oxidizing symbionts</taxon>
    </lineage>
</organism>
<evidence type="ECO:0000313" key="2">
    <source>
        <dbReference type="EMBL" id="SEH80316.1"/>
    </source>
</evidence>
<dbReference type="Pfam" id="PF01850">
    <property type="entry name" value="PIN"/>
    <property type="match status" value="1"/>
</dbReference>
<dbReference type="InterPro" id="IPR002716">
    <property type="entry name" value="PIN_dom"/>
</dbReference>
<protein>
    <submittedName>
        <fullName evidence="2">[similarity to] twitching motility proteinPilT</fullName>
    </submittedName>
</protein>
<accession>A0A1H6L7V4</accession>
<dbReference type="InterPro" id="IPR029060">
    <property type="entry name" value="PIN-like_dom_sf"/>
</dbReference>
<dbReference type="STRING" id="235205.BAZSYMB_SCAFFOLD00066_0"/>
<gene>
    <name evidence="2" type="ORF">BAZSYMB_SCAFFOLD00066_0</name>
</gene>
<dbReference type="Proteomes" id="UP000198559">
    <property type="component" value="Unassembled WGS sequence"/>
</dbReference>
<dbReference type="EMBL" id="CVUD02000154">
    <property type="protein sequence ID" value="SEH80316.1"/>
    <property type="molecule type" value="Genomic_DNA"/>
</dbReference>